<evidence type="ECO:0000256" key="1">
    <source>
        <dbReference type="SAM" id="MobiDB-lite"/>
    </source>
</evidence>
<evidence type="ECO:0000313" key="4">
    <source>
        <dbReference type="Proteomes" id="UP000243579"/>
    </source>
</evidence>
<sequence>MNLLAEEFEVVDPNPDIWALFLEYNRLFFDELLHGCEVKWSKRMTLCFQPMTGFCSIRLSEPLLKLRPRADLVNTLLHEMIHAFIFLNSPVRDHEGARFVSTALQLRPRRPRSDLSVPYESHQRCWFYFNWETIDQTIPLAQTKITVYHTFNDEVDSYRVHWWKCDSKCGGTYTKIKEPADYKSSKKQPKQPQKSIAAFFNSTPTVDIFETKPCLPPTKPIPISSTPLAKKAPPKGVNQTKVPVIPRKGFFDPPPLKKPKIAAAPPAVVDLTLDSD</sequence>
<dbReference type="PANTHER" id="PTHR21220">
    <property type="entry name" value="DNA-DEPENDENT METALLOPROTEASE SPRTN"/>
    <property type="match status" value="1"/>
</dbReference>
<accession>A0A1V9Z2K2</accession>
<dbReference type="GO" id="GO:0005634">
    <property type="term" value="C:nucleus"/>
    <property type="evidence" value="ECO:0007669"/>
    <property type="project" value="TreeGrafter"/>
</dbReference>
<dbReference type="InterPro" id="IPR044245">
    <property type="entry name" value="Spartan"/>
</dbReference>
<dbReference type="STRING" id="1202772.A0A1V9Z2K2"/>
<proteinExistence type="predicted"/>
<dbReference type="GO" id="GO:0006974">
    <property type="term" value="P:DNA damage response"/>
    <property type="evidence" value="ECO:0007669"/>
    <property type="project" value="InterPro"/>
</dbReference>
<evidence type="ECO:0000313" key="3">
    <source>
        <dbReference type="EMBL" id="OQR92122.1"/>
    </source>
</evidence>
<protein>
    <recommendedName>
        <fullName evidence="2">SprT-like domain-containing protein</fullName>
    </recommendedName>
</protein>
<evidence type="ECO:0000259" key="2">
    <source>
        <dbReference type="SMART" id="SM00731"/>
    </source>
</evidence>
<dbReference type="EMBL" id="JNBR01000480">
    <property type="protein sequence ID" value="OQR92122.1"/>
    <property type="molecule type" value="Genomic_DNA"/>
</dbReference>
<dbReference type="GO" id="GO:0004222">
    <property type="term" value="F:metalloendopeptidase activity"/>
    <property type="evidence" value="ECO:0007669"/>
    <property type="project" value="InterPro"/>
</dbReference>
<dbReference type="SMART" id="SM00731">
    <property type="entry name" value="SprT"/>
    <property type="match status" value="1"/>
</dbReference>
<dbReference type="OrthoDB" id="5236983at2759"/>
<dbReference type="GO" id="GO:0031593">
    <property type="term" value="F:polyubiquitin modification-dependent protein binding"/>
    <property type="evidence" value="ECO:0007669"/>
    <property type="project" value="TreeGrafter"/>
</dbReference>
<reference evidence="3 4" key="1">
    <citation type="journal article" date="2014" name="Genome Biol. Evol.">
        <title>The secreted proteins of Achlya hypogyna and Thraustotheca clavata identify the ancestral oomycete secretome and reveal gene acquisitions by horizontal gene transfer.</title>
        <authorList>
            <person name="Misner I."/>
            <person name="Blouin N."/>
            <person name="Leonard G."/>
            <person name="Richards T.A."/>
            <person name="Lane C.E."/>
        </authorList>
    </citation>
    <scope>NUCLEOTIDE SEQUENCE [LARGE SCALE GENOMIC DNA]</scope>
    <source>
        <strain evidence="3 4">ATCC 48635</strain>
    </source>
</reference>
<dbReference type="Proteomes" id="UP000243579">
    <property type="component" value="Unassembled WGS sequence"/>
</dbReference>
<name>A0A1V9Z2K2_ACHHY</name>
<organism evidence="3 4">
    <name type="scientific">Achlya hypogyna</name>
    <name type="common">Oomycete</name>
    <name type="synonym">Protoachlya hypogyna</name>
    <dbReference type="NCBI Taxonomy" id="1202772"/>
    <lineage>
        <taxon>Eukaryota</taxon>
        <taxon>Sar</taxon>
        <taxon>Stramenopiles</taxon>
        <taxon>Oomycota</taxon>
        <taxon>Saprolegniomycetes</taxon>
        <taxon>Saprolegniales</taxon>
        <taxon>Achlyaceae</taxon>
        <taxon>Achlya</taxon>
    </lineage>
</organism>
<feature type="region of interest" description="Disordered" evidence="1">
    <location>
        <begin position="225"/>
        <end position="249"/>
    </location>
</feature>
<gene>
    <name evidence="3" type="ORF">ACHHYP_04073</name>
</gene>
<dbReference type="GO" id="GO:0003697">
    <property type="term" value="F:single-stranded DNA binding"/>
    <property type="evidence" value="ECO:0007669"/>
    <property type="project" value="InterPro"/>
</dbReference>
<dbReference type="InterPro" id="IPR006640">
    <property type="entry name" value="SprT-like_domain"/>
</dbReference>
<dbReference type="Pfam" id="PF10263">
    <property type="entry name" value="SprT-like"/>
    <property type="match status" value="1"/>
</dbReference>
<dbReference type="AlphaFoldDB" id="A0A1V9Z2K2"/>
<feature type="domain" description="SprT-like" evidence="2">
    <location>
        <begin position="15"/>
        <end position="176"/>
    </location>
</feature>
<keyword evidence="4" id="KW-1185">Reference proteome</keyword>
<dbReference type="PANTHER" id="PTHR21220:SF0">
    <property type="entry name" value="DNA-DEPENDENT METALLOPROTEASE SPRTN"/>
    <property type="match status" value="1"/>
</dbReference>
<comment type="caution">
    <text evidence="3">The sequence shown here is derived from an EMBL/GenBank/DDBJ whole genome shotgun (WGS) entry which is preliminary data.</text>
</comment>